<evidence type="ECO:0000256" key="6">
    <source>
        <dbReference type="SAM" id="Coils"/>
    </source>
</evidence>
<feature type="region of interest" description="Disordered" evidence="7">
    <location>
        <begin position="1"/>
        <end position="82"/>
    </location>
</feature>
<evidence type="ECO:0000256" key="1">
    <source>
        <dbReference type="ARBA" id="ARBA00004123"/>
    </source>
</evidence>
<reference evidence="9 10" key="1">
    <citation type="journal article" date="2019" name="Sci. Rep.">
        <title>A high-quality genome of Eragrostis curvula grass provides insights into Poaceae evolution and supports new strategies to enhance forage quality.</title>
        <authorList>
            <person name="Carballo J."/>
            <person name="Santos B.A.C.M."/>
            <person name="Zappacosta D."/>
            <person name="Garbus I."/>
            <person name="Selva J.P."/>
            <person name="Gallo C.A."/>
            <person name="Diaz A."/>
            <person name="Albertini E."/>
            <person name="Caccamo M."/>
            <person name="Echenique V."/>
        </authorList>
    </citation>
    <scope>NUCLEOTIDE SEQUENCE [LARGE SCALE GENOMIC DNA]</scope>
    <source>
        <strain evidence="10">cv. Victoria</strain>
        <tissue evidence="9">Leaf</tissue>
    </source>
</reference>
<dbReference type="SMART" id="SM00774">
    <property type="entry name" value="WRKY"/>
    <property type="match status" value="1"/>
</dbReference>
<comment type="subcellular location">
    <subcellularLocation>
        <location evidence="1">Nucleus</location>
    </subcellularLocation>
</comment>
<evidence type="ECO:0000256" key="5">
    <source>
        <dbReference type="ARBA" id="ARBA00023242"/>
    </source>
</evidence>
<dbReference type="GO" id="GO:0003700">
    <property type="term" value="F:DNA-binding transcription factor activity"/>
    <property type="evidence" value="ECO:0007669"/>
    <property type="project" value="InterPro"/>
</dbReference>
<dbReference type="Pfam" id="PF03106">
    <property type="entry name" value="WRKY"/>
    <property type="match status" value="1"/>
</dbReference>
<name>A0A5J9U2J7_9POAL</name>
<gene>
    <name evidence="9" type="ORF">EJB05_34011</name>
</gene>
<evidence type="ECO:0000313" key="9">
    <source>
        <dbReference type="EMBL" id="TVU17949.1"/>
    </source>
</evidence>
<dbReference type="InterPro" id="IPR003657">
    <property type="entry name" value="WRKY_dom"/>
</dbReference>
<dbReference type="OrthoDB" id="2020995at2759"/>
<evidence type="ECO:0000256" key="3">
    <source>
        <dbReference type="ARBA" id="ARBA00023125"/>
    </source>
</evidence>
<feature type="coiled-coil region" evidence="6">
    <location>
        <begin position="118"/>
        <end position="145"/>
    </location>
</feature>
<feature type="region of interest" description="Disordered" evidence="7">
    <location>
        <begin position="470"/>
        <end position="503"/>
    </location>
</feature>
<dbReference type="EMBL" id="RWGY01000029">
    <property type="protein sequence ID" value="TVU17949.1"/>
    <property type="molecule type" value="Genomic_DNA"/>
</dbReference>
<dbReference type="Gene3D" id="2.20.25.80">
    <property type="entry name" value="WRKY domain"/>
    <property type="match status" value="1"/>
</dbReference>
<dbReference type="Proteomes" id="UP000324897">
    <property type="component" value="Chromosome 7"/>
</dbReference>
<keyword evidence="6" id="KW-0175">Coiled coil</keyword>
<comment type="caution">
    <text evidence="9">The sequence shown here is derived from an EMBL/GenBank/DDBJ whole genome shotgun (WGS) entry which is preliminary data.</text>
</comment>
<feature type="compositionally biased region" description="Basic and acidic residues" evidence="7">
    <location>
        <begin position="10"/>
        <end position="21"/>
    </location>
</feature>
<feature type="region of interest" description="Disordered" evidence="7">
    <location>
        <begin position="190"/>
        <end position="240"/>
    </location>
</feature>
<evidence type="ECO:0000256" key="7">
    <source>
        <dbReference type="SAM" id="MobiDB-lite"/>
    </source>
</evidence>
<sequence>MDLVPKIQHHKQEKEEEEKMILSEQGHAGDSGFGHASRPRSEIKEVDFFSSAGARRRDDDGGDGGGGESRRGPATPGRDDNMVNTALDLLTTVAATTVNGGEGMVAGAAGDHRKEADMATVEVELRLASEENRRLRRMLEELTRSYGTLYNQLIQAQQHQAASNGPNSMLPAVMPGVQFADPRISPAIRSAAAAVDGDRSSSDGGSGEADDKRMSAQQDGTPERRENAEGSSAAAEVPCRRARVSVRARSEAPMISDGCQWRKYGQKMAKGNPCPRAYYRCTMATGCPVRKQVQRCAEDKGVLITTYEGTHNHQLPPAAAAMAKTTSAAAAMLLSGPAVSRDAASSMFGHHLVAPPPIFHHGPYAAMGGATLSASAPFPTITLDLTHSPPGQLLHHRPPSLVVPAAPPFPAYGFPGHHRPLLPPPPLPAAIGTDGRSRLAMETMTAAAITSDPNFTAVLAAALSSIMAGGAADGGASRGGGVGAGDDGDGNGGGDAEAATAARAQETALRALIQRLHESRQ</sequence>
<dbReference type="Gramene" id="TVU17949">
    <property type="protein sequence ID" value="TVU17949"/>
    <property type="gene ID" value="EJB05_34011"/>
</dbReference>
<dbReference type="GO" id="GO:0043565">
    <property type="term" value="F:sequence-specific DNA binding"/>
    <property type="evidence" value="ECO:0007669"/>
    <property type="project" value="InterPro"/>
</dbReference>
<dbReference type="InterPro" id="IPR036576">
    <property type="entry name" value="WRKY_dom_sf"/>
</dbReference>
<dbReference type="InterPro" id="IPR044810">
    <property type="entry name" value="WRKY_plant"/>
</dbReference>
<accession>A0A5J9U2J7</accession>
<evidence type="ECO:0000256" key="2">
    <source>
        <dbReference type="ARBA" id="ARBA00023015"/>
    </source>
</evidence>
<dbReference type="GO" id="GO:0005634">
    <property type="term" value="C:nucleus"/>
    <property type="evidence" value="ECO:0007669"/>
    <property type="project" value="UniProtKB-SubCell"/>
</dbReference>
<feature type="domain" description="WRKY" evidence="8">
    <location>
        <begin position="250"/>
        <end position="316"/>
    </location>
</feature>
<proteinExistence type="predicted"/>
<keyword evidence="5" id="KW-0539">Nucleus</keyword>
<dbReference type="PROSITE" id="PS50811">
    <property type="entry name" value="WRKY"/>
    <property type="match status" value="1"/>
</dbReference>
<keyword evidence="10" id="KW-1185">Reference proteome</keyword>
<protein>
    <submittedName>
        <fullName evidence="9">EcWRKY-40</fullName>
    </submittedName>
</protein>
<dbReference type="SUPFAM" id="SSF118290">
    <property type="entry name" value="WRKY DNA-binding domain"/>
    <property type="match status" value="1"/>
</dbReference>
<evidence type="ECO:0000256" key="4">
    <source>
        <dbReference type="ARBA" id="ARBA00023163"/>
    </source>
</evidence>
<keyword evidence="2" id="KW-0805">Transcription regulation</keyword>
<dbReference type="AlphaFoldDB" id="A0A5J9U2J7"/>
<organism evidence="9 10">
    <name type="scientific">Eragrostis curvula</name>
    <name type="common">weeping love grass</name>
    <dbReference type="NCBI Taxonomy" id="38414"/>
    <lineage>
        <taxon>Eukaryota</taxon>
        <taxon>Viridiplantae</taxon>
        <taxon>Streptophyta</taxon>
        <taxon>Embryophyta</taxon>
        <taxon>Tracheophyta</taxon>
        <taxon>Spermatophyta</taxon>
        <taxon>Magnoliopsida</taxon>
        <taxon>Liliopsida</taxon>
        <taxon>Poales</taxon>
        <taxon>Poaceae</taxon>
        <taxon>PACMAD clade</taxon>
        <taxon>Chloridoideae</taxon>
        <taxon>Eragrostideae</taxon>
        <taxon>Eragrostidinae</taxon>
        <taxon>Eragrostis</taxon>
    </lineage>
</organism>
<dbReference type="PANTHER" id="PTHR31429">
    <property type="entry name" value="WRKY TRANSCRIPTION FACTOR 36-RELATED"/>
    <property type="match status" value="1"/>
</dbReference>
<evidence type="ECO:0000313" key="10">
    <source>
        <dbReference type="Proteomes" id="UP000324897"/>
    </source>
</evidence>
<keyword evidence="3" id="KW-0238">DNA-binding</keyword>
<dbReference type="PANTHER" id="PTHR31429:SF41">
    <property type="entry name" value="TRANSCRIPTION FACTOR WRKY5"/>
    <property type="match status" value="1"/>
</dbReference>
<feature type="compositionally biased region" description="Gly residues" evidence="7">
    <location>
        <begin position="471"/>
        <end position="495"/>
    </location>
</feature>
<dbReference type="FunFam" id="2.20.25.80:FF:000002">
    <property type="entry name" value="probable WRKY transcription factor 31"/>
    <property type="match status" value="1"/>
</dbReference>
<evidence type="ECO:0000259" key="8">
    <source>
        <dbReference type="PROSITE" id="PS50811"/>
    </source>
</evidence>
<keyword evidence="4" id="KW-0804">Transcription</keyword>